<dbReference type="HOGENOM" id="CLU_205949_0_0_10"/>
<organism evidence="2 3">
    <name type="scientific">Prevotella multiformis DSM 16608</name>
    <dbReference type="NCBI Taxonomy" id="888743"/>
    <lineage>
        <taxon>Bacteria</taxon>
        <taxon>Pseudomonadati</taxon>
        <taxon>Bacteroidota</taxon>
        <taxon>Bacteroidia</taxon>
        <taxon>Bacteroidales</taxon>
        <taxon>Prevotellaceae</taxon>
        <taxon>Prevotella</taxon>
    </lineage>
</organism>
<proteinExistence type="predicted"/>
<dbReference type="RefSeq" id="WP_007368902.1">
    <property type="nucleotide sequence ID" value="NZ_GL872283.1"/>
</dbReference>
<dbReference type="OrthoDB" id="1081647at2"/>
<feature type="region of interest" description="Disordered" evidence="1">
    <location>
        <begin position="25"/>
        <end position="62"/>
    </location>
</feature>
<evidence type="ECO:0000313" key="3">
    <source>
        <dbReference type="Proteomes" id="UP000005697"/>
    </source>
</evidence>
<keyword evidence="3" id="KW-1185">Reference proteome</keyword>
<dbReference type="Proteomes" id="UP000005697">
    <property type="component" value="Unassembled WGS sequence"/>
</dbReference>
<comment type="caution">
    <text evidence="2">The sequence shown here is derived from an EMBL/GenBank/DDBJ whole genome shotgun (WGS) entry which is preliminary data.</text>
</comment>
<sequence>MGKKRYTSPATIVVTVVQEGLMETASPGVQGPYNPHKPIEAKGNDVFPEEGAELPHYSPWED</sequence>
<reference evidence="2 3" key="1">
    <citation type="submission" date="2011-01" db="EMBL/GenBank/DDBJ databases">
        <authorList>
            <person name="Muzny D."/>
            <person name="Qin X."/>
            <person name="Deng J."/>
            <person name="Jiang H."/>
            <person name="Liu Y."/>
            <person name="Qu J."/>
            <person name="Song X.-Z."/>
            <person name="Zhang L."/>
            <person name="Thornton R."/>
            <person name="Coyle M."/>
            <person name="Francisco L."/>
            <person name="Jackson L."/>
            <person name="Javaid M."/>
            <person name="Korchina V."/>
            <person name="Kovar C."/>
            <person name="Mata R."/>
            <person name="Mathew T."/>
            <person name="Ngo R."/>
            <person name="Nguyen L."/>
            <person name="Nguyen N."/>
            <person name="Okwuonu G."/>
            <person name="Ongeri F."/>
            <person name="Pham C."/>
            <person name="Simmons D."/>
            <person name="Wilczek-Boney K."/>
            <person name="Hale W."/>
            <person name="Jakkamsetti A."/>
            <person name="Pham P."/>
            <person name="Ruth R."/>
            <person name="San Lucas F."/>
            <person name="Warren J."/>
            <person name="Zhang J."/>
            <person name="Zhao Z."/>
            <person name="Zhou C."/>
            <person name="Zhu D."/>
            <person name="Lee S."/>
            <person name="Bess C."/>
            <person name="Blankenburg K."/>
            <person name="Forbes L."/>
            <person name="Fu Q."/>
            <person name="Gubbala S."/>
            <person name="Hirani K."/>
            <person name="Jayaseelan J.C."/>
            <person name="Lara F."/>
            <person name="Munidasa M."/>
            <person name="Palculict T."/>
            <person name="Patil S."/>
            <person name="Pu L.-L."/>
            <person name="Saada N."/>
            <person name="Tang L."/>
            <person name="Weissenberger G."/>
            <person name="Zhu Y."/>
            <person name="Hemphill L."/>
            <person name="Shang Y."/>
            <person name="Youmans B."/>
            <person name="Ayvaz T."/>
            <person name="Ross M."/>
            <person name="Santibanez J."/>
            <person name="Aqrawi P."/>
            <person name="Gross S."/>
            <person name="Joshi V."/>
            <person name="Fowler G."/>
            <person name="Nazareth L."/>
            <person name="Reid J."/>
            <person name="Worley K."/>
            <person name="Petrosino J."/>
            <person name="Highlander S."/>
            <person name="Gibbs R."/>
        </authorList>
    </citation>
    <scope>NUCLEOTIDE SEQUENCE [LARGE SCALE GENOMIC DNA]</scope>
    <source>
        <strain evidence="2 3">DSM 16608</strain>
    </source>
</reference>
<dbReference type="AlphaFoldDB" id="F0F718"/>
<evidence type="ECO:0000313" key="2">
    <source>
        <dbReference type="EMBL" id="EGC20145.1"/>
    </source>
</evidence>
<accession>F0F718</accession>
<name>F0F718_9BACT</name>
<evidence type="ECO:0000256" key="1">
    <source>
        <dbReference type="SAM" id="MobiDB-lite"/>
    </source>
</evidence>
<protein>
    <submittedName>
        <fullName evidence="2">Uncharacterized protein</fullName>
    </submittedName>
</protein>
<gene>
    <name evidence="2" type="ORF">HMPREF9141_1385</name>
</gene>
<dbReference type="STRING" id="888743.HMPREF9141_1385"/>
<dbReference type="EMBL" id="AEWX01000018">
    <property type="protein sequence ID" value="EGC20145.1"/>
    <property type="molecule type" value="Genomic_DNA"/>
</dbReference>